<proteinExistence type="predicted"/>
<dbReference type="AlphaFoldDB" id="A0A1J1J9C6"/>
<sequence length="67" mass="7880">MYRIKINSVPLVLSTMTEAFSTKAWTKINFHHHVPPSTSFNFVEQLVKSKIRKQICKVKECKYCHIN</sequence>
<dbReference type="EMBL" id="CVRI01000075">
    <property type="protein sequence ID" value="CRL08476.1"/>
    <property type="molecule type" value="Genomic_DNA"/>
</dbReference>
<reference evidence="1 2" key="1">
    <citation type="submission" date="2015-04" db="EMBL/GenBank/DDBJ databases">
        <authorList>
            <person name="Syromyatnikov M.Y."/>
            <person name="Popov V.N."/>
        </authorList>
    </citation>
    <scope>NUCLEOTIDE SEQUENCE [LARGE SCALE GENOMIC DNA]</scope>
</reference>
<evidence type="ECO:0000313" key="1">
    <source>
        <dbReference type="EMBL" id="CRL08476.1"/>
    </source>
</evidence>
<organism evidence="1 2">
    <name type="scientific">Clunio marinus</name>
    <dbReference type="NCBI Taxonomy" id="568069"/>
    <lineage>
        <taxon>Eukaryota</taxon>
        <taxon>Metazoa</taxon>
        <taxon>Ecdysozoa</taxon>
        <taxon>Arthropoda</taxon>
        <taxon>Hexapoda</taxon>
        <taxon>Insecta</taxon>
        <taxon>Pterygota</taxon>
        <taxon>Neoptera</taxon>
        <taxon>Endopterygota</taxon>
        <taxon>Diptera</taxon>
        <taxon>Nematocera</taxon>
        <taxon>Chironomoidea</taxon>
        <taxon>Chironomidae</taxon>
        <taxon>Clunio</taxon>
    </lineage>
</organism>
<name>A0A1J1J9C6_9DIPT</name>
<protein>
    <submittedName>
        <fullName evidence="1">CLUMA_CG021640, isoform A</fullName>
    </submittedName>
</protein>
<accession>A0A1J1J9C6</accession>
<keyword evidence="2" id="KW-1185">Reference proteome</keyword>
<dbReference type="Proteomes" id="UP000183832">
    <property type="component" value="Unassembled WGS sequence"/>
</dbReference>
<evidence type="ECO:0000313" key="2">
    <source>
        <dbReference type="Proteomes" id="UP000183832"/>
    </source>
</evidence>
<gene>
    <name evidence="1" type="ORF">CLUMA_CG021640</name>
</gene>